<proteinExistence type="predicted"/>
<keyword evidence="2" id="KW-1185">Reference proteome</keyword>
<comment type="caution">
    <text evidence="1">The sequence shown here is derived from an EMBL/GenBank/DDBJ whole genome shotgun (WGS) entry which is preliminary data.</text>
</comment>
<organism evidence="1 2">
    <name type="scientific">Persicirhabdus sediminis</name>
    <dbReference type="NCBI Taxonomy" id="454144"/>
    <lineage>
        <taxon>Bacteria</taxon>
        <taxon>Pseudomonadati</taxon>
        <taxon>Verrucomicrobiota</taxon>
        <taxon>Verrucomicrobiia</taxon>
        <taxon>Verrucomicrobiales</taxon>
        <taxon>Verrucomicrobiaceae</taxon>
        <taxon>Persicirhabdus</taxon>
    </lineage>
</organism>
<name>A0A8J7ME80_9BACT</name>
<dbReference type="EMBL" id="JAENIM010000041">
    <property type="protein sequence ID" value="MBK1791661.1"/>
    <property type="molecule type" value="Genomic_DNA"/>
</dbReference>
<sequence>MNAYQIFQNVPASLSTDLFTWMRSEDRELYKSAVASLAANRKLRPAFVQKKPVAEQFAWMHKTLQLKTSDMIGEHLLQVWFMKGKQDMLIDFCDSLGIEHNGEGAVDGELPESLDDDKLKTAVDKLLEKNDGATVATYLHIFNAQTQDGWSNLADILESDERLALGNA</sequence>
<reference evidence="1" key="1">
    <citation type="submission" date="2021-01" db="EMBL/GenBank/DDBJ databases">
        <title>Modified the classification status of verrucomicrobia.</title>
        <authorList>
            <person name="Feng X."/>
        </authorList>
    </citation>
    <scope>NUCLEOTIDE SEQUENCE</scope>
    <source>
        <strain evidence="1">_KCTC 22039</strain>
    </source>
</reference>
<accession>A0A8J7ME80</accession>
<protein>
    <submittedName>
        <fullName evidence="1">Uncharacterized protein</fullName>
    </submittedName>
</protein>
<dbReference type="RefSeq" id="WP_200311680.1">
    <property type="nucleotide sequence ID" value="NZ_JAENIM010000041.1"/>
</dbReference>
<dbReference type="Proteomes" id="UP000624703">
    <property type="component" value="Unassembled WGS sequence"/>
</dbReference>
<evidence type="ECO:0000313" key="2">
    <source>
        <dbReference type="Proteomes" id="UP000624703"/>
    </source>
</evidence>
<dbReference type="AlphaFoldDB" id="A0A8J7ME80"/>
<gene>
    <name evidence="1" type="ORF">JIN82_10910</name>
</gene>
<evidence type="ECO:0000313" key="1">
    <source>
        <dbReference type="EMBL" id="MBK1791661.1"/>
    </source>
</evidence>